<keyword evidence="1" id="KW-0732">Signal</keyword>
<evidence type="ECO:0008006" key="4">
    <source>
        <dbReference type="Google" id="ProtNLM"/>
    </source>
</evidence>
<organism evidence="2">
    <name type="scientific">Ditylum brightwellii</name>
    <dbReference type="NCBI Taxonomy" id="49249"/>
    <lineage>
        <taxon>Eukaryota</taxon>
        <taxon>Sar</taxon>
        <taxon>Stramenopiles</taxon>
        <taxon>Ochrophyta</taxon>
        <taxon>Bacillariophyta</taxon>
        <taxon>Mediophyceae</taxon>
        <taxon>Lithodesmiophycidae</taxon>
        <taxon>Lithodesmiales</taxon>
        <taxon>Lithodesmiaceae</taxon>
        <taxon>Ditylum</taxon>
    </lineage>
</organism>
<reference evidence="2" key="1">
    <citation type="submission" date="2021-01" db="EMBL/GenBank/DDBJ databases">
        <authorList>
            <person name="Corre E."/>
            <person name="Pelletier E."/>
            <person name="Niang G."/>
            <person name="Scheremetjew M."/>
            <person name="Finn R."/>
            <person name="Kale V."/>
            <person name="Holt S."/>
            <person name="Cochrane G."/>
            <person name="Meng A."/>
            <person name="Brown T."/>
            <person name="Cohen L."/>
        </authorList>
    </citation>
    <scope>NUCLEOTIDE SEQUENCE</scope>
    <source>
        <strain evidence="2">GSO104</strain>
    </source>
</reference>
<accession>A0A6V2JQC4</accession>
<feature type="chain" id="PRO_5036192600" description="von Hippel-Lindau disease tumour suppressor beta domain-containing protein" evidence="1">
    <location>
        <begin position="30"/>
        <end position="279"/>
    </location>
</feature>
<dbReference type="AlphaFoldDB" id="A0A6V2JQC4"/>
<evidence type="ECO:0000313" key="3">
    <source>
        <dbReference type="EMBL" id="CAE4631919.1"/>
    </source>
</evidence>
<dbReference type="Gene3D" id="2.60.40.780">
    <property type="entry name" value="von Hippel-Lindau disease tumour suppressor, beta domain"/>
    <property type="match status" value="2"/>
</dbReference>
<dbReference type="EMBL" id="HBNS01035690">
    <property type="protein sequence ID" value="CAE4631919.1"/>
    <property type="molecule type" value="Transcribed_RNA"/>
</dbReference>
<name>A0A6V2JQC4_9STRA</name>
<protein>
    <recommendedName>
        <fullName evidence="4">von Hippel-Lindau disease tumour suppressor beta domain-containing protein</fullName>
    </recommendedName>
</protein>
<sequence>MTLSSVATTIPSRALLFAILLCTLPFCFFAESTPTKVDVKFSNALSDNVDFAVFWRSHEGELLPATKWIPQGQSEIVETYSGHHFFAYDKSMSYFKEFMIPEPESNGGTVIEFPVHELRKAQPVARFINSLDSGTIEIFWKNIKTNEEVKVSPEIKQGEWFDVETHQGHKFVAKTPDGEILKVFDVQAAPGDRQEFTVGERTKATFFNKMGQNIRLFWINSVTGRGIAVSDLIGGGASHTVYTSPGHKFAAYDENENQILEFTVTAHFGDHEEFYIQEL</sequence>
<dbReference type="EMBL" id="HBNS01035689">
    <property type="protein sequence ID" value="CAE4631917.1"/>
    <property type="molecule type" value="Transcribed_RNA"/>
</dbReference>
<feature type="signal peptide" evidence="1">
    <location>
        <begin position="1"/>
        <end position="29"/>
    </location>
</feature>
<evidence type="ECO:0000313" key="2">
    <source>
        <dbReference type="EMBL" id="CAE4631917.1"/>
    </source>
</evidence>
<dbReference type="InterPro" id="IPR037140">
    <property type="entry name" value="VHL_beta_dom_sf"/>
</dbReference>
<proteinExistence type="predicted"/>
<gene>
    <name evidence="2" type="ORF">DBRI00130_LOCUS27877</name>
    <name evidence="3" type="ORF">DBRI00130_LOCUS27878</name>
</gene>
<evidence type="ECO:0000256" key="1">
    <source>
        <dbReference type="SAM" id="SignalP"/>
    </source>
</evidence>